<dbReference type="EMBL" id="JAAGXA010000001">
    <property type="protein sequence ID" value="NEN76677.1"/>
    <property type="molecule type" value="Genomic_DNA"/>
</dbReference>
<evidence type="ECO:0000313" key="2">
    <source>
        <dbReference type="EMBL" id="NEN76677.1"/>
    </source>
</evidence>
<comment type="caution">
    <text evidence="2">The sequence shown here is derived from an EMBL/GenBank/DDBJ whole genome shotgun (WGS) entry which is preliminary data.</text>
</comment>
<protein>
    <submittedName>
        <fullName evidence="2">ABC transporter permease</fullName>
    </submittedName>
</protein>
<keyword evidence="1" id="KW-0472">Membrane</keyword>
<dbReference type="RefSeq" id="WP_163770011.1">
    <property type="nucleotide sequence ID" value="NZ_JAAGXA010000001.1"/>
</dbReference>
<dbReference type="Proteomes" id="UP000468687">
    <property type="component" value="Unassembled WGS sequence"/>
</dbReference>
<sequence length="266" mass="27334">MGAAIRSELTKLTSTRMWWVLALAMFGYLAFIGAVMAFSLTVAAGDSTAAVAPVEGEAAATTVYGLVNAVGYAFPLLAGSLLVTGEFRHRTIAQTLLVEPRRTVVLLAKLVVSVPLGLVYGLAGTVGIVATAAPVLAWQGDGAHLGSGDVWRVLGLTVVATVLWTVIGTGFGAVLTQQVAAIVVILVFTQFVEPIARVALGAIDGLGRVAVFLPGAAADGLIGSSFFGQLGDGELLPRWAAALVMLAYAAGFALVGRLTTLRRDLG</sequence>
<keyword evidence="1" id="KW-0812">Transmembrane</keyword>
<feature type="transmembrane region" description="Helical" evidence="1">
    <location>
        <begin position="63"/>
        <end position="83"/>
    </location>
</feature>
<evidence type="ECO:0000256" key="1">
    <source>
        <dbReference type="SAM" id="Phobius"/>
    </source>
</evidence>
<feature type="transmembrane region" description="Helical" evidence="1">
    <location>
        <begin position="104"/>
        <end position="137"/>
    </location>
</feature>
<gene>
    <name evidence="2" type="ORF">G3T38_00120</name>
</gene>
<organism evidence="2 3">
    <name type="scientific">Nocardioides zeae</name>
    <dbReference type="NCBI Taxonomy" id="1457234"/>
    <lineage>
        <taxon>Bacteria</taxon>
        <taxon>Bacillati</taxon>
        <taxon>Actinomycetota</taxon>
        <taxon>Actinomycetes</taxon>
        <taxon>Propionibacteriales</taxon>
        <taxon>Nocardioidaceae</taxon>
        <taxon>Nocardioides</taxon>
    </lineage>
</organism>
<feature type="transmembrane region" description="Helical" evidence="1">
    <location>
        <begin position="239"/>
        <end position="260"/>
    </location>
</feature>
<name>A0A6P0HED4_9ACTN</name>
<reference evidence="2 3" key="1">
    <citation type="journal article" date="2014" name="Int. J. Syst. Evol. Microbiol.">
        <title>Nocardioides zeae sp. nov., isolated from the stem of Zea mays.</title>
        <authorList>
            <person name="Glaeser S.P."/>
            <person name="McInroy J.A."/>
            <person name="Busse H.J."/>
            <person name="Kampfer P."/>
        </authorList>
    </citation>
    <scope>NUCLEOTIDE SEQUENCE [LARGE SCALE GENOMIC DNA]</scope>
    <source>
        <strain evidence="2 3">JCM 30728</strain>
    </source>
</reference>
<accession>A0A6P0HED4</accession>
<proteinExistence type="predicted"/>
<keyword evidence="3" id="KW-1185">Reference proteome</keyword>
<feature type="transmembrane region" description="Helical" evidence="1">
    <location>
        <begin position="20"/>
        <end position="43"/>
    </location>
</feature>
<keyword evidence="1" id="KW-1133">Transmembrane helix</keyword>
<evidence type="ECO:0000313" key="3">
    <source>
        <dbReference type="Proteomes" id="UP000468687"/>
    </source>
</evidence>
<dbReference type="AlphaFoldDB" id="A0A6P0HED4"/>
<feature type="transmembrane region" description="Helical" evidence="1">
    <location>
        <begin position="157"/>
        <end position="188"/>
    </location>
</feature>